<reference evidence="2 3" key="1">
    <citation type="journal article" date="2020" name="Nat. Commun.">
        <title>Genome of Tripterygium wilfordii and identification of cytochrome P450 involved in triptolide biosynthesis.</title>
        <authorList>
            <person name="Tu L."/>
            <person name="Su P."/>
            <person name="Zhang Z."/>
            <person name="Gao L."/>
            <person name="Wang J."/>
            <person name="Hu T."/>
            <person name="Zhou J."/>
            <person name="Zhang Y."/>
            <person name="Zhao Y."/>
            <person name="Liu Y."/>
            <person name="Song Y."/>
            <person name="Tong Y."/>
            <person name="Lu Y."/>
            <person name="Yang J."/>
            <person name="Xu C."/>
            <person name="Jia M."/>
            <person name="Peters R.J."/>
            <person name="Huang L."/>
            <person name="Gao W."/>
        </authorList>
    </citation>
    <scope>NUCLEOTIDE SEQUENCE [LARGE SCALE GENOMIC DNA]</scope>
    <source>
        <strain evidence="3">cv. XIE 37</strain>
        <tissue evidence="2">Leaf</tissue>
    </source>
</reference>
<dbReference type="Gene3D" id="3.90.190.10">
    <property type="entry name" value="Protein tyrosine phosphatase superfamily"/>
    <property type="match status" value="1"/>
</dbReference>
<dbReference type="Pfam" id="PF22918">
    <property type="entry name" value="PTEN2_C2"/>
    <property type="match status" value="1"/>
</dbReference>
<dbReference type="InterPro" id="IPR051281">
    <property type="entry name" value="Dual-spec_lipid-protein_phosph"/>
</dbReference>
<dbReference type="InterPro" id="IPR029021">
    <property type="entry name" value="Prot-tyrosine_phosphatase-like"/>
</dbReference>
<evidence type="ECO:0000313" key="2">
    <source>
        <dbReference type="EMBL" id="KAF5751186.1"/>
    </source>
</evidence>
<evidence type="ECO:0000259" key="1">
    <source>
        <dbReference type="Pfam" id="PF22918"/>
    </source>
</evidence>
<keyword evidence="3" id="KW-1185">Reference proteome</keyword>
<sequence length="154" mass="18134">MAYITENVIAMGFPAGDMSSGFFGYVEGKYKVYNLCPERLYDASLFEGRRFVKYFEHTLTYFNGEVQPKRRAFWFRGRLYWMRPSFTVSNHHGDLFSTKTHPRTKDLLAEVYWFSIVDKGFLVYTLPGEALAEVDGDFKVQFHDRHGDFYLLVF</sequence>
<dbReference type="PANTHER" id="PTHR12305:SF96">
    <property type="entry name" value="PHOSPHATIDYLINOSITOL 3,4,5-TRISPHOSPHATE 3-PHOSPHATASE AND PROTEIN-TYROSINE-PHOSPHATASE PTEN2A"/>
    <property type="match status" value="1"/>
</dbReference>
<gene>
    <name evidence="2" type="ORF">HS088_TW02G00196</name>
</gene>
<evidence type="ECO:0000313" key="3">
    <source>
        <dbReference type="Proteomes" id="UP000593562"/>
    </source>
</evidence>
<accession>A0A7J7DYN9</accession>
<name>A0A7J7DYN9_TRIWF</name>
<organism evidence="2 3">
    <name type="scientific">Tripterygium wilfordii</name>
    <name type="common">Thunder God vine</name>
    <dbReference type="NCBI Taxonomy" id="458696"/>
    <lineage>
        <taxon>Eukaryota</taxon>
        <taxon>Viridiplantae</taxon>
        <taxon>Streptophyta</taxon>
        <taxon>Embryophyta</taxon>
        <taxon>Tracheophyta</taxon>
        <taxon>Spermatophyta</taxon>
        <taxon>Magnoliopsida</taxon>
        <taxon>eudicotyledons</taxon>
        <taxon>Gunneridae</taxon>
        <taxon>Pentapetalae</taxon>
        <taxon>rosids</taxon>
        <taxon>fabids</taxon>
        <taxon>Celastrales</taxon>
        <taxon>Celastraceae</taxon>
        <taxon>Tripterygium</taxon>
    </lineage>
</organism>
<dbReference type="Proteomes" id="UP000593562">
    <property type="component" value="Unassembled WGS sequence"/>
</dbReference>
<proteinExistence type="predicted"/>
<dbReference type="AlphaFoldDB" id="A0A7J7DYN9"/>
<dbReference type="EMBL" id="JAAARO010000002">
    <property type="protein sequence ID" value="KAF5751186.1"/>
    <property type="molecule type" value="Genomic_DNA"/>
</dbReference>
<dbReference type="GO" id="GO:0016314">
    <property type="term" value="F:phosphatidylinositol-3,4,5-trisphosphate 3-phosphatase activity"/>
    <property type="evidence" value="ECO:0007669"/>
    <property type="project" value="TreeGrafter"/>
</dbReference>
<dbReference type="PANTHER" id="PTHR12305">
    <property type="entry name" value="PHOSPHATASE WITH HOMOLOGY TO TENSIN"/>
    <property type="match status" value="1"/>
</dbReference>
<dbReference type="InParanoid" id="A0A7J7DYN9"/>
<dbReference type="GO" id="GO:0005829">
    <property type="term" value="C:cytosol"/>
    <property type="evidence" value="ECO:0007669"/>
    <property type="project" value="TreeGrafter"/>
</dbReference>
<protein>
    <recommendedName>
        <fullName evidence="1">PTEN2A/B C2 domain-containing protein</fullName>
    </recommendedName>
</protein>
<feature type="domain" description="PTEN2A/B C2" evidence="1">
    <location>
        <begin position="74"/>
        <end position="151"/>
    </location>
</feature>
<dbReference type="InterPro" id="IPR055183">
    <property type="entry name" value="PTEN2A/B_C2"/>
</dbReference>
<comment type="caution">
    <text evidence="2">The sequence shown here is derived from an EMBL/GenBank/DDBJ whole genome shotgun (WGS) entry which is preliminary data.</text>
</comment>